<dbReference type="Pfam" id="PF00027">
    <property type="entry name" value="cNMP_binding"/>
    <property type="match status" value="1"/>
</dbReference>
<dbReference type="InterPro" id="IPR018490">
    <property type="entry name" value="cNMP-bd_dom_sf"/>
</dbReference>
<feature type="domain" description="Cyclic nucleotide-binding" evidence="4">
    <location>
        <begin position="20"/>
        <end position="106"/>
    </location>
</feature>
<evidence type="ECO:0000313" key="7">
    <source>
        <dbReference type="Proteomes" id="UP001208114"/>
    </source>
</evidence>
<name>A0ABT2VX66_9FLAO</name>
<organism evidence="6 7">
    <name type="scientific">Chryseobacterium gilvum</name>
    <dbReference type="NCBI Taxonomy" id="2976534"/>
    <lineage>
        <taxon>Bacteria</taxon>
        <taxon>Pseudomonadati</taxon>
        <taxon>Bacteroidota</taxon>
        <taxon>Flavobacteriia</taxon>
        <taxon>Flavobacteriales</taxon>
        <taxon>Weeksellaceae</taxon>
        <taxon>Chryseobacterium group</taxon>
        <taxon>Chryseobacterium</taxon>
    </lineage>
</organism>
<dbReference type="PANTHER" id="PTHR24567">
    <property type="entry name" value="CRP FAMILY TRANSCRIPTIONAL REGULATORY PROTEIN"/>
    <property type="match status" value="1"/>
</dbReference>
<dbReference type="PROSITE" id="PS51063">
    <property type="entry name" value="HTH_CRP_2"/>
    <property type="match status" value="1"/>
</dbReference>
<comment type="caution">
    <text evidence="6">The sequence shown here is derived from an EMBL/GenBank/DDBJ whole genome shotgun (WGS) entry which is preliminary data.</text>
</comment>
<dbReference type="PROSITE" id="PS50042">
    <property type="entry name" value="CNMP_BINDING_3"/>
    <property type="match status" value="1"/>
</dbReference>
<evidence type="ECO:0000259" key="5">
    <source>
        <dbReference type="PROSITE" id="PS51063"/>
    </source>
</evidence>
<dbReference type="EMBL" id="JAOTEN010000001">
    <property type="protein sequence ID" value="MCU7613699.1"/>
    <property type="molecule type" value="Genomic_DNA"/>
</dbReference>
<dbReference type="PRINTS" id="PR00034">
    <property type="entry name" value="HTHCRP"/>
</dbReference>
<evidence type="ECO:0000313" key="6">
    <source>
        <dbReference type="EMBL" id="MCU7613699.1"/>
    </source>
</evidence>
<keyword evidence="1" id="KW-0805">Transcription regulation</keyword>
<evidence type="ECO:0000256" key="3">
    <source>
        <dbReference type="ARBA" id="ARBA00023163"/>
    </source>
</evidence>
<gene>
    <name evidence="6" type="ORF">N0B16_04545</name>
</gene>
<dbReference type="InterPro" id="IPR012318">
    <property type="entry name" value="HTH_CRP"/>
</dbReference>
<sequence length="204" mass="23855">MKIISCMKIDEEILRSFGAETKTYQKKEIIFKEEESPLYYYQIISGKVKENNYDEDGKEFIQNILGDGQSFGDFSMFIQKKYPINAVCLEPCIILKLPRKNFAELLRIHPSISVQMNACLSQRLYYKVIMMKSLASQNPAKRLYGLMEYLKSFQDCEDSFSFPVELTRQQIADLTGLRVETVIRTIKKMANDNLLQIINRRILY</sequence>
<evidence type="ECO:0000256" key="2">
    <source>
        <dbReference type="ARBA" id="ARBA00023125"/>
    </source>
</evidence>
<dbReference type="Proteomes" id="UP001208114">
    <property type="component" value="Unassembled WGS sequence"/>
</dbReference>
<feature type="domain" description="HTH crp-type" evidence="5">
    <location>
        <begin position="137"/>
        <end position="204"/>
    </location>
</feature>
<dbReference type="Gene3D" id="2.60.120.10">
    <property type="entry name" value="Jelly Rolls"/>
    <property type="match status" value="1"/>
</dbReference>
<evidence type="ECO:0000256" key="1">
    <source>
        <dbReference type="ARBA" id="ARBA00023015"/>
    </source>
</evidence>
<dbReference type="PANTHER" id="PTHR24567:SF26">
    <property type="entry name" value="REGULATORY PROTEIN YEIL"/>
    <property type="match status" value="1"/>
</dbReference>
<keyword evidence="3" id="KW-0804">Transcription</keyword>
<dbReference type="RefSeq" id="WP_262989542.1">
    <property type="nucleotide sequence ID" value="NZ_JAOTEN010000001.1"/>
</dbReference>
<evidence type="ECO:0000259" key="4">
    <source>
        <dbReference type="PROSITE" id="PS50042"/>
    </source>
</evidence>
<dbReference type="SUPFAM" id="SSF51206">
    <property type="entry name" value="cAMP-binding domain-like"/>
    <property type="match status" value="1"/>
</dbReference>
<dbReference type="InterPro" id="IPR014710">
    <property type="entry name" value="RmlC-like_jellyroll"/>
</dbReference>
<keyword evidence="7" id="KW-1185">Reference proteome</keyword>
<proteinExistence type="predicted"/>
<protein>
    <submittedName>
        <fullName evidence="6">Crp/Fnr family transcriptional regulator</fullName>
    </submittedName>
</protein>
<dbReference type="SMART" id="SM00419">
    <property type="entry name" value="HTH_CRP"/>
    <property type="match status" value="1"/>
</dbReference>
<dbReference type="InterPro" id="IPR000595">
    <property type="entry name" value="cNMP-bd_dom"/>
</dbReference>
<dbReference type="CDD" id="cd00038">
    <property type="entry name" value="CAP_ED"/>
    <property type="match status" value="1"/>
</dbReference>
<dbReference type="Pfam" id="PF13545">
    <property type="entry name" value="HTH_Crp_2"/>
    <property type="match status" value="1"/>
</dbReference>
<dbReference type="InterPro" id="IPR050397">
    <property type="entry name" value="Env_Response_Regulators"/>
</dbReference>
<keyword evidence="2" id="KW-0238">DNA-binding</keyword>
<reference evidence="7" key="1">
    <citation type="submission" date="2023-07" db="EMBL/GenBank/DDBJ databases">
        <title>Chryseobacterium sp. GMJ5 Genome sequencing and assembly.</title>
        <authorList>
            <person name="Jung Y."/>
        </authorList>
    </citation>
    <scope>NUCLEOTIDE SEQUENCE [LARGE SCALE GENOMIC DNA]</scope>
    <source>
        <strain evidence="7">GMJ5</strain>
    </source>
</reference>
<dbReference type="SUPFAM" id="SSF46785">
    <property type="entry name" value="Winged helix' DNA-binding domain"/>
    <property type="match status" value="1"/>
</dbReference>
<dbReference type="InterPro" id="IPR036390">
    <property type="entry name" value="WH_DNA-bd_sf"/>
</dbReference>
<dbReference type="SMART" id="SM00100">
    <property type="entry name" value="cNMP"/>
    <property type="match status" value="1"/>
</dbReference>
<accession>A0ABT2VX66</accession>